<reference evidence="3" key="1">
    <citation type="journal article" date="2017" name="Nature">
        <title>The sunflower genome provides insights into oil metabolism, flowering and Asterid evolution.</title>
        <authorList>
            <person name="Badouin H."/>
            <person name="Gouzy J."/>
            <person name="Grassa C.J."/>
            <person name="Murat F."/>
            <person name="Staton S.E."/>
            <person name="Cottret L."/>
            <person name="Lelandais-Briere C."/>
            <person name="Owens G.L."/>
            <person name="Carrere S."/>
            <person name="Mayjonade B."/>
            <person name="Legrand L."/>
            <person name="Gill N."/>
            <person name="Kane N.C."/>
            <person name="Bowers J.E."/>
            <person name="Hubner S."/>
            <person name="Bellec A."/>
            <person name="Berard A."/>
            <person name="Berges H."/>
            <person name="Blanchet N."/>
            <person name="Boniface M.C."/>
            <person name="Brunel D."/>
            <person name="Catrice O."/>
            <person name="Chaidir N."/>
            <person name="Claudel C."/>
            <person name="Donnadieu C."/>
            <person name="Faraut T."/>
            <person name="Fievet G."/>
            <person name="Helmstetter N."/>
            <person name="King M."/>
            <person name="Knapp S.J."/>
            <person name="Lai Z."/>
            <person name="Le Paslier M.C."/>
            <person name="Lippi Y."/>
            <person name="Lorenzon L."/>
            <person name="Mandel J.R."/>
            <person name="Marage G."/>
            <person name="Marchand G."/>
            <person name="Marquand E."/>
            <person name="Bret-Mestries E."/>
            <person name="Morien E."/>
            <person name="Nambeesan S."/>
            <person name="Nguyen T."/>
            <person name="Pegot-Espagnet P."/>
            <person name="Pouilly N."/>
            <person name="Raftis F."/>
            <person name="Sallet E."/>
            <person name="Schiex T."/>
            <person name="Thomas J."/>
            <person name="Vandecasteele C."/>
            <person name="Vares D."/>
            <person name="Vear F."/>
            <person name="Vautrin S."/>
            <person name="Crespi M."/>
            <person name="Mangin B."/>
            <person name="Burke J.M."/>
            <person name="Salse J."/>
            <person name="Munos S."/>
            <person name="Vincourt P."/>
            <person name="Rieseberg L.H."/>
            <person name="Langlade N.B."/>
        </authorList>
    </citation>
    <scope>NUCLEOTIDE SEQUENCE</scope>
    <source>
        <tissue evidence="3">Leaves</tissue>
    </source>
</reference>
<dbReference type="EMBL" id="MNCJ02000326">
    <property type="protein sequence ID" value="KAF5781786.1"/>
    <property type="molecule type" value="Genomic_DNA"/>
</dbReference>
<sequence length="104" mass="11446">MVFIVRGKMESTREDGNVVTLSEGDVCGEELLTWCLEPSSLNGDARTRGKPGCKLVCKRTVKCLSNVEACVLCAADLEEITTLFAGFLRNHRVQMAIRHESPFG</sequence>
<keyword evidence="1" id="KW-0406">Ion transport</keyword>
<evidence type="ECO:0000256" key="2">
    <source>
        <dbReference type="ARBA" id="ARBA00023303"/>
    </source>
</evidence>
<keyword evidence="1" id="KW-0813">Transport</keyword>
<protein>
    <submittedName>
        <fullName evidence="3">RmlC-like jelly roll, cyclic nucleotide-binding protein</fullName>
    </submittedName>
</protein>
<gene>
    <name evidence="3" type="ORF">HanXRQr2_Chr11g0487901</name>
</gene>
<comment type="caution">
    <text evidence="3">The sequence shown here is derived from an EMBL/GenBank/DDBJ whole genome shotgun (WGS) entry which is preliminary data.</text>
</comment>
<keyword evidence="2" id="KW-0407">Ion channel</keyword>
<dbReference type="Gene3D" id="2.60.120.10">
    <property type="entry name" value="Jelly Rolls"/>
    <property type="match status" value="1"/>
</dbReference>
<dbReference type="Proteomes" id="UP000215914">
    <property type="component" value="Unassembled WGS sequence"/>
</dbReference>
<accession>A0A9K3HP65</accession>
<dbReference type="InterPro" id="IPR014710">
    <property type="entry name" value="RmlC-like_jellyroll"/>
</dbReference>
<organism evidence="3 4">
    <name type="scientific">Helianthus annuus</name>
    <name type="common">Common sunflower</name>
    <dbReference type="NCBI Taxonomy" id="4232"/>
    <lineage>
        <taxon>Eukaryota</taxon>
        <taxon>Viridiplantae</taxon>
        <taxon>Streptophyta</taxon>
        <taxon>Embryophyta</taxon>
        <taxon>Tracheophyta</taxon>
        <taxon>Spermatophyta</taxon>
        <taxon>Magnoliopsida</taxon>
        <taxon>eudicotyledons</taxon>
        <taxon>Gunneridae</taxon>
        <taxon>Pentapetalae</taxon>
        <taxon>asterids</taxon>
        <taxon>campanulids</taxon>
        <taxon>Asterales</taxon>
        <taxon>Asteraceae</taxon>
        <taxon>Asteroideae</taxon>
        <taxon>Heliantheae alliance</taxon>
        <taxon>Heliantheae</taxon>
        <taxon>Helianthus</taxon>
    </lineage>
</organism>
<keyword evidence="4" id="KW-1185">Reference proteome</keyword>
<evidence type="ECO:0000256" key="1">
    <source>
        <dbReference type="ARBA" id="ARBA00023286"/>
    </source>
</evidence>
<keyword evidence="1" id="KW-1071">Ligand-gated ion channel</keyword>
<dbReference type="GO" id="GO:0016020">
    <property type="term" value="C:membrane"/>
    <property type="evidence" value="ECO:0007669"/>
    <property type="project" value="UniProtKB-SubCell"/>
</dbReference>
<proteinExistence type="predicted"/>
<dbReference type="PANTHER" id="PTHR45651">
    <property type="entry name" value="CYCLIC NUCLEOTIDE-GATED ION CHANNEL 15-RELATED-RELATED"/>
    <property type="match status" value="1"/>
</dbReference>
<evidence type="ECO:0000313" key="4">
    <source>
        <dbReference type="Proteomes" id="UP000215914"/>
    </source>
</evidence>
<reference evidence="3" key="2">
    <citation type="submission" date="2020-06" db="EMBL/GenBank/DDBJ databases">
        <title>Helianthus annuus Genome sequencing and assembly Release 2.</title>
        <authorList>
            <person name="Gouzy J."/>
            <person name="Langlade N."/>
            <person name="Munos S."/>
        </authorList>
    </citation>
    <scope>NUCLEOTIDE SEQUENCE</scope>
    <source>
        <tissue evidence="3">Leaves</tissue>
    </source>
</reference>
<dbReference type="InterPro" id="IPR018490">
    <property type="entry name" value="cNMP-bd_dom_sf"/>
</dbReference>
<dbReference type="PANTHER" id="PTHR45651:SF11">
    <property type="entry name" value="CYCLIC NUCLEOTIDE-GATED ION CHANNEL 20, CHLOROPLASTIC-RELATED"/>
    <property type="match status" value="1"/>
</dbReference>
<dbReference type="GO" id="GO:0034220">
    <property type="term" value="P:monoatomic ion transmembrane transport"/>
    <property type="evidence" value="ECO:0007669"/>
    <property type="project" value="UniProtKB-KW"/>
</dbReference>
<name>A0A9K3HP65_HELAN</name>
<evidence type="ECO:0000313" key="3">
    <source>
        <dbReference type="EMBL" id="KAF5781786.1"/>
    </source>
</evidence>
<dbReference type="SUPFAM" id="SSF51206">
    <property type="entry name" value="cAMP-binding domain-like"/>
    <property type="match status" value="1"/>
</dbReference>
<dbReference type="AlphaFoldDB" id="A0A9K3HP65"/>
<dbReference type="Gramene" id="mRNA:HanXRQr2_Chr11g0487901">
    <property type="protein sequence ID" value="mRNA:HanXRQr2_Chr11g0487901"/>
    <property type="gene ID" value="HanXRQr2_Chr11g0487901"/>
</dbReference>